<dbReference type="EMBL" id="JBJKFK010000903">
    <property type="protein sequence ID" value="KAL3314807.1"/>
    <property type="molecule type" value="Genomic_DNA"/>
</dbReference>
<comment type="caution">
    <text evidence="1">The sequence shown here is derived from an EMBL/GenBank/DDBJ whole genome shotgun (WGS) entry which is preliminary data.</text>
</comment>
<dbReference type="AlphaFoldDB" id="A0ABD2Q5E2"/>
<name>A0ABD2Q5E2_9PLAT</name>
<gene>
    <name evidence="1" type="ORF">Ciccas_006577</name>
</gene>
<protein>
    <submittedName>
        <fullName evidence="1">Uncharacterized protein</fullName>
    </submittedName>
</protein>
<evidence type="ECO:0000313" key="2">
    <source>
        <dbReference type="Proteomes" id="UP001626550"/>
    </source>
</evidence>
<proteinExistence type="predicted"/>
<accession>A0ABD2Q5E2</accession>
<dbReference type="Proteomes" id="UP001626550">
    <property type="component" value="Unassembled WGS sequence"/>
</dbReference>
<sequence>MQSYSWRKAKPCDVLVEDTPQIYQILKKAKCMSFEERHVAGNTGDCIHGGELISAAMDEFSRLERLRKGKCKQVTRHLLVLTCSPISLDDDQALTALRDKHVNVSVFSPLDLACYAYFFSQVNKDAQAEPIHDKQWKTVLLSGE</sequence>
<organism evidence="1 2">
    <name type="scientific">Cichlidogyrus casuarinus</name>
    <dbReference type="NCBI Taxonomy" id="1844966"/>
    <lineage>
        <taxon>Eukaryota</taxon>
        <taxon>Metazoa</taxon>
        <taxon>Spiralia</taxon>
        <taxon>Lophotrochozoa</taxon>
        <taxon>Platyhelminthes</taxon>
        <taxon>Monogenea</taxon>
        <taxon>Monopisthocotylea</taxon>
        <taxon>Dactylogyridea</taxon>
        <taxon>Ancyrocephalidae</taxon>
        <taxon>Cichlidogyrus</taxon>
    </lineage>
</organism>
<keyword evidence="2" id="KW-1185">Reference proteome</keyword>
<reference evidence="1 2" key="1">
    <citation type="submission" date="2024-11" db="EMBL/GenBank/DDBJ databases">
        <title>Adaptive evolution of stress response genes in parasites aligns with host niche diversity.</title>
        <authorList>
            <person name="Hahn C."/>
            <person name="Resl P."/>
        </authorList>
    </citation>
    <scope>NUCLEOTIDE SEQUENCE [LARGE SCALE GENOMIC DNA]</scope>
    <source>
        <strain evidence="1">EGGRZ-B1_66</strain>
        <tissue evidence="1">Body</tissue>
    </source>
</reference>
<evidence type="ECO:0000313" key="1">
    <source>
        <dbReference type="EMBL" id="KAL3314807.1"/>
    </source>
</evidence>